<dbReference type="GeneID" id="92081117"/>
<accession>A0ABR1PYA6</accession>
<feature type="compositionally biased region" description="Basic and acidic residues" evidence="1">
    <location>
        <begin position="203"/>
        <end position="223"/>
    </location>
</feature>
<dbReference type="RefSeq" id="XP_066694751.1">
    <property type="nucleotide sequence ID" value="XM_066848055.1"/>
</dbReference>
<proteinExistence type="predicted"/>
<organism evidence="2 3">
    <name type="scientific">Apiospora aurea</name>
    <dbReference type="NCBI Taxonomy" id="335848"/>
    <lineage>
        <taxon>Eukaryota</taxon>
        <taxon>Fungi</taxon>
        <taxon>Dikarya</taxon>
        <taxon>Ascomycota</taxon>
        <taxon>Pezizomycotina</taxon>
        <taxon>Sordariomycetes</taxon>
        <taxon>Xylariomycetidae</taxon>
        <taxon>Amphisphaeriales</taxon>
        <taxon>Apiosporaceae</taxon>
        <taxon>Apiospora</taxon>
    </lineage>
</organism>
<evidence type="ECO:0000313" key="3">
    <source>
        <dbReference type="Proteomes" id="UP001391051"/>
    </source>
</evidence>
<sequence length="338" mass="37977">MVPTSQISSTILRSLTWLLFVPMQHNVWHKIWSLSSGQKWNIGMPLPAGGPLRYKPTGKIVRVGSGQLADPVATWVSDLPRGGIGPKAATEDIVQRVAVKVGATHAWIRSVVHNYGYEYDKFGNRIPVYNENGAFTGWKFVRKDNHITVAFGTSETHVVVHGHIYVTADATGTPTGLMDMGSRKYVCDGDGRVLELWKQVESRHEHGPEEGARPQHTTGDSRHGQTSYGRPRWQEEFLMDHYCPWNIFTEGVSLEYARIEEQLCISDGNVSFLLYLVTMTFCANNSWPLPEDIAVQLSGVYTLSHIGDKWPGWGYPNAINEKVTEPTYLTPWNSLRRP</sequence>
<keyword evidence="3" id="KW-1185">Reference proteome</keyword>
<comment type="caution">
    <text evidence="2">The sequence shown here is derived from an EMBL/GenBank/DDBJ whole genome shotgun (WGS) entry which is preliminary data.</text>
</comment>
<gene>
    <name evidence="2" type="ORF">PG986_011833</name>
</gene>
<evidence type="ECO:0000313" key="2">
    <source>
        <dbReference type="EMBL" id="KAK7942720.1"/>
    </source>
</evidence>
<dbReference type="EMBL" id="JAQQWE010000008">
    <property type="protein sequence ID" value="KAK7942720.1"/>
    <property type="molecule type" value="Genomic_DNA"/>
</dbReference>
<protein>
    <submittedName>
        <fullName evidence="2">Uncharacterized protein</fullName>
    </submittedName>
</protein>
<dbReference type="Proteomes" id="UP001391051">
    <property type="component" value="Unassembled WGS sequence"/>
</dbReference>
<reference evidence="2 3" key="1">
    <citation type="submission" date="2023-01" db="EMBL/GenBank/DDBJ databases">
        <title>Analysis of 21 Apiospora genomes using comparative genomics revels a genus with tremendous synthesis potential of carbohydrate active enzymes and secondary metabolites.</title>
        <authorList>
            <person name="Sorensen T."/>
        </authorList>
    </citation>
    <scope>NUCLEOTIDE SEQUENCE [LARGE SCALE GENOMIC DNA]</scope>
    <source>
        <strain evidence="2 3">CBS 24483</strain>
    </source>
</reference>
<name>A0ABR1PYA6_9PEZI</name>
<evidence type="ECO:0000256" key="1">
    <source>
        <dbReference type="SAM" id="MobiDB-lite"/>
    </source>
</evidence>
<feature type="region of interest" description="Disordered" evidence="1">
    <location>
        <begin position="203"/>
        <end position="228"/>
    </location>
</feature>